<dbReference type="OrthoDB" id="256477at2157"/>
<evidence type="ECO:0000313" key="3">
    <source>
        <dbReference type="Proteomes" id="UP000011602"/>
    </source>
</evidence>
<protein>
    <submittedName>
        <fullName evidence="2">Uncharacterized protein</fullName>
    </submittedName>
</protein>
<feature type="compositionally biased region" description="Basic and acidic residues" evidence="1">
    <location>
        <begin position="94"/>
        <end position="106"/>
    </location>
</feature>
<organism evidence="2 3">
    <name type="scientific">Natronolimnohabitans innermongolicus JCM 12255</name>
    <dbReference type="NCBI Taxonomy" id="1227499"/>
    <lineage>
        <taxon>Archaea</taxon>
        <taxon>Methanobacteriati</taxon>
        <taxon>Methanobacteriota</taxon>
        <taxon>Stenosarchaea group</taxon>
        <taxon>Halobacteria</taxon>
        <taxon>Halobacteriales</taxon>
        <taxon>Natrialbaceae</taxon>
        <taxon>Natronolimnohabitans</taxon>
    </lineage>
</organism>
<dbReference type="EMBL" id="AOHZ01000065">
    <property type="protein sequence ID" value="ELY53618.1"/>
    <property type="molecule type" value="Genomic_DNA"/>
</dbReference>
<sequence length="106" mass="11513">MGHGTDDAEQVGKTATEQQILKVFDYGDGSALTASEVAATLERFEKQASTEDVRNRLEEMAKTGSVSRISLGARAVGWRAEVAPELAAETVSEVEERKPSDEWKSL</sequence>
<keyword evidence="3" id="KW-1185">Reference proteome</keyword>
<gene>
    <name evidence="2" type="ORF">C493_13918</name>
</gene>
<name>L9WZ47_9EURY</name>
<comment type="caution">
    <text evidence="2">The sequence shown here is derived from an EMBL/GenBank/DDBJ whole genome shotgun (WGS) entry which is preliminary data.</text>
</comment>
<feature type="region of interest" description="Disordered" evidence="1">
    <location>
        <begin position="87"/>
        <end position="106"/>
    </location>
</feature>
<evidence type="ECO:0000313" key="2">
    <source>
        <dbReference type="EMBL" id="ELY53618.1"/>
    </source>
</evidence>
<accession>L9WZ47</accession>
<evidence type="ECO:0000256" key="1">
    <source>
        <dbReference type="SAM" id="MobiDB-lite"/>
    </source>
</evidence>
<dbReference type="Proteomes" id="UP000011602">
    <property type="component" value="Unassembled WGS sequence"/>
</dbReference>
<reference evidence="2 3" key="1">
    <citation type="journal article" date="2014" name="PLoS Genet.">
        <title>Phylogenetically driven sequencing of extremely halophilic archaea reveals strategies for static and dynamic osmo-response.</title>
        <authorList>
            <person name="Becker E.A."/>
            <person name="Seitzer P.M."/>
            <person name="Tritt A."/>
            <person name="Larsen D."/>
            <person name="Krusor M."/>
            <person name="Yao A.I."/>
            <person name="Wu D."/>
            <person name="Madern D."/>
            <person name="Eisen J.A."/>
            <person name="Darling A.E."/>
            <person name="Facciotti M.T."/>
        </authorList>
    </citation>
    <scope>NUCLEOTIDE SEQUENCE [LARGE SCALE GENOMIC DNA]</scope>
    <source>
        <strain evidence="2 3">JCM 12255</strain>
    </source>
</reference>
<dbReference type="RefSeq" id="WP_007260053.1">
    <property type="nucleotide sequence ID" value="NZ_AOHZ01000065.1"/>
</dbReference>
<dbReference type="AlphaFoldDB" id="L9WZ47"/>
<proteinExistence type="predicted"/>
<dbReference type="eggNOG" id="arCOG09396">
    <property type="taxonomic scope" value="Archaea"/>
</dbReference>